<reference evidence="2 3" key="1">
    <citation type="submission" date="2024-11" db="EMBL/GenBank/DDBJ databases">
        <title>Chromosome-level genome assembly of Eucalyptus globulus Labill. provides insights into its genome evolution.</title>
        <authorList>
            <person name="Li X."/>
        </authorList>
    </citation>
    <scope>NUCLEOTIDE SEQUENCE [LARGE SCALE GENOMIC DNA]</scope>
    <source>
        <strain evidence="2">CL2024</strain>
        <tissue evidence="2">Fresh tender leaves</tissue>
    </source>
</reference>
<name>A0ABD3IUE4_EUCGL</name>
<dbReference type="EMBL" id="JBJKBG010000011">
    <property type="protein sequence ID" value="KAL3717727.1"/>
    <property type="molecule type" value="Genomic_DNA"/>
</dbReference>
<proteinExistence type="predicted"/>
<feature type="region of interest" description="Disordered" evidence="1">
    <location>
        <begin position="78"/>
        <end position="103"/>
    </location>
</feature>
<keyword evidence="3" id="KW-1185">Reference proteome</keyword>
<evidence type="ECO:0000313" key="3">
    <source>
        <dbReference type="Proteomes" id="UP001634007"/>
    </source>
</evidence>
<accession>A0ABD3IUE4</accession>
<organism evidence="2 3">
    <name type="scientific">Eucalyptus globulus</name>
    <name type="common">Tasmanian blue gum</name>
    <dbReference type="NCBI Taxonomy" id="34317"/>
    <lineage>
        <taxon>Eukaryota</taxon>
        <taxon>Viridiplantae</taxon>
        <taxon>Streptophyta</taxon>
        <taxon>Embryophyta</taxon>
        <taxon>Tracheophyta</taxon>
        <taxon>Spermatophyta</taxon>
        <taxon>Magnoliopsida</taxon>
        <taxon>eudicotyledons</taxon>
        <taxon>Gunneridae</taxon>
        <taxon>Pentapetalae</taxon>
        <taxon>rosids</taxon>
        <taxon>malvids</taxon>
        <taxon>Myrtales</taxon>
        <taxon>Myrtaceae</taxon>
        <taxon>Myrtoideae</taxon>
        <taxon>Eucalypteae</taxon>
        <taxon>Eucalyptus</taxon>
    </lineage>
</organism>
<evidence type="ECO:0000313" key="2">
    <source>
        <dbReference type="EMBL" id="KAL3717727.1"/>
    </source>
</evidence>
<dbReference type="Proteomes" id="UP001634007">
    <property type="component" value="Unassembled WGS sequence"/>
</dbReference>
<sequence>MVAMVSLPLASMPRTEKSSPFALVVPPHKIKELELGLEGNHDEEAETIRARDPVAMTDRALRSERELTMVVTVSSQLVSTPRMTKSLPPALAVPPHETGEFRL</sequence>
<evidence type="ECO:0000256" key="1">
    <source>
        <dbReference type="SAM" id="MobiDB-lite"/>
    </source>
</evidence>
<protein>
    <submittedName>
        <fullName evidence="2">Uncharacterized protein</fullName>
    </submittedName>
</protein>
<gene>
    <name evidence="2" type="ORF">ACJRO7_009204</name>
</gene>
<dbReference type="AlphaFoldDB" id="A0ABD3IUE4"/>
<comment type="caution">
    <text evidence="2">The sequence shown here is derived from an EMBL/GenBank/DDBJ whole genome shotgun (WGS) entry which is preliminary data.</text>
</comment>